<comment type="caution">
    <text evidence="2">The sequence shown here is derived from an EMBL/GenBank/DDBJ whole genome shotgun (WGS) entry which is preliminary data.</text>
</comment>
<proteinExistence type="predicted"/>
<dbReference type="EMBL" id="SJOL01001700">
    <property type="protein sequence ID" value="TGZ74559.1"/>
    <property type="molecule type" value="Genomic_DNA"/>
</dbReference>
<evidence type="ECO:0000313" key="2">
    <source>
        <dbReference type="EMBL" id="TGZ74559.1"/>
    </source>
</evidence>
<dbReference type="OrthoDB" id="293868at2759"/>
<accession>A0A4S2MHH6</accession>
<sequence>MRIQKCLTVMTVVSDDLARAYQTPLVDGEPEPDWVAREREQYQKYRDIDHNGFMDRTEVGEWVMPTGYDPVEAETQHLFYHADIDKVTVLQASLCFCYWAGLSW</sequence>
<dbReference type="InterPro" id="IPR011992">
    <property type="entry name" value="EF-hand-dom_pair"/>
</dbReference>
<keyword evidence="3" id="KW-1185">Reference proteome</keyword>
<reference evidence="2 3" key="1">
    <citation type="journal article" date="2019" name="BMC Genomics">
        <title>New insights from Opisthorchis felineus genome: update on genomics of the epidemiologically important liver flukes.</title>
        <authorList>
            <person name="Ershov N.I."/>
            <person name="Mordvinov V.A."/>
            <person name="Prokhortchouk E.B."/>
            <person name="Pakharukova M.Y."/>
            <person name="Gunbin K.V."/>
            <person name="Ustyantsev K."/>
            <person name="Genaev M.A."/>
            <person name="Blinov A.G."/>
            <person name="Mazur A."/>
            <person name="Boulygina E."/>
            <person name="Tsygankova S."/>
            <person name="Khrameeva E."/>
            <person name="Chekanov N."/>
            <person name="Fan G."/>
            <person name="Xiao A."/>
            <person name="Zhang H."/>
            <person name="Xu X."/>
            <person name="Yang H."/>
            <person name="Solovyev V."/>
            <person name="Lee S.M."/>
            <person name="Liu X."/>
            <person name="Afonnikov D.A."/>
            <person name="Skryabin K.G."/>
        </authorList>
    </citation>
    <scope>NUCLEOTIDE SEQUENCE [LARGE SCALE GENOMIC DNA]</scope>
    <source>
        <strain evidence="2">AK-0245</strain>
        <tissue evidence="2">Whole organism</tissue>
    </source>
</reference>
<gene>
    <name evidence="2" type="ORF">CRM22_000865</name>
</gene>
<dbReference type="PROSITE" id="PS00018">
    <property type="entry name" value="EF_HAND_1"/>
    <property type="match status" value="1"/>
</dbReference>
<dbReference type="InterPro" id="IPR018247">
    <property type="entry name" value="EF_Hand_1_Ca_BS"/>
</dbReference>
<protein>
    <recommendedName>
        <fullName evidence="4">EF-hand domain-containing protein</fullName>
    </recommendedName>
</protein>
<dbReference type="STRING" id="147828.A0A4S2MHH6"/>
<keyword evidence="1" id="KW-0106">Calcium</keyword>
<evidence type="ECO:0000256" key="1">
    <source>
        <dbReference type="ARBA" id="ARBA00022837"/>
    </source>
</evidence>
<organism evidence="2 3">
    <name type="scientific">Opisthorchis felineus</name>
    <dbReference type="NCBI Taxonomy" id="147828"/>
    <lineage>
        <taxon>Eukaryota</taxon>
        <taxon>Metazoa</taxon>
        <taxon>Spiralia</taxon>
        <taxon>Lophotrochozoa</taxon>
        <taxon>Platyhelminthes</taxon>
        <taxon>Trematoda</taxon>
        <taxon>Digenea</taxon>
        <taxon>Opisthorchiida</taxon>
        <taxon>Opisthorchiata</taxon>
        <taxon>Opisthorchiidae</taxon>
        <taxon>Opisthorchis</taxon>
    </lineage>
</organism>
<evidence type="ECO:0000313" key="3">
    <source>
        <dbReference type="Proteomes" id="UP000308267"/>
    </source>
</evidence>
<dbReference type="Proteomes" id="UP000308267">
    <property type="component" value="Unassembled WGS sequence"/>
</dbReference>
<dbReference type="SUPFAM" id="SSF47473">
    <property type="entry name" value="EF-hand"/>
    <property type="match status" value="1"/>
</dbReference>
<name>A0A4S2MHH6_OPIFE</name>
<dbReference type="AlphaFoldDB" id="A0A4S2MHH6"/>
<evidence type="ECO:0008006" key="4">
    <source>
        <dbReference type="Google" id="ProtNLM"/>
    </source>
</evidence>